<dbReference type="Gene3D" id="3.30.160.60">
    <property type="entry name" value="Classic Zinc Finger"/>
    <property type="match status" value="1"/>
</dbReference>
<dbReference type="EMBL" id="QWIJ01001648">
    <property type="protein sequence ID" value="RMX74013.1"/>
    <property type="molecule type" value="Genomic_DNA"/>
</dbReference>
<dbReference type="Proteomes" id="UP000281245">
    <property type="component" value="Unassembled WGS sequence"/>
</dbReference>
<dbReference type="GO" id="GO:0003700">
    <property type="term" value="F:DNA-binding transcription factor activity"/>
    <property type="evidence" value="ECO:0007669"/>
    <property type="project" value="InterPro"/>
</dbReference>
<dbReference type="InterPro" id="IPR039970">
    <property type="entry name" value="TF_Grauzone"/>
</dbReference>
<dbReference type="VEuPathDB" id="FungiDB:BTJ68_13895"/>
<dbReference type="PANTHER" id="PTHR23225:SF2">
    <property type="entry name" value="AT09679P-RELATED"/>
    <property type="match status" value="1"/>
</dbReference>
<gene>
    <name evidence="2" type="ORF">D0869_13025</name>
</gene>
<feature type="region of interest" description="Disordered" evidence="1">
    <location>
        <begin position="316"/>
        <end position="358"/>
    </location>
</feature>
<name>A0A3M6W663_HORWE</name>
<dbReference type="OrthoDB" id="5388486at2759"/>
<dbReference type="PANTHER" id="PTHR23225">
    <property type="entry name" value="ZINC FINGER PROTEIN"/>
    <property type="match status" value="1"/>
</dbReference>
<feature type="compositionally biased region" description="Basic residues" evidence="1">
    <location>
        <begin position="316"/>
        <end position="333"/>
    </location>
</feature>
<evidence type="ECO:0008006" key="4">
    <source>
        <dbReference type="Google" id="ProtNLM"/>
    </source>
</evidence>
<reference evidence="2 3" key="1">
    <citation type="journal article" date="2018" name="BMC Genomics">
        <title>Genomic evidence for intraspecific hybridization in a clonal and extremely halotolerant yeast.</title>
        <authorList>
            <person name="Gostincar C."/>
            <person name="Stajich J.E."/>
            <person name="Zupancic J."/>
            <person name="Zalar P."/>
            <person name="Gunde-Cimerman N."/>
        </authorList>
    </citation>
    <scope>NUCLEOTIDE SEQUENCE [LARGE SCALE GENOMIC DNA]</scope>
    <source>
        <strain evidence="2 3">EXF-6656</strain>
    </source>
</reference>
<proteinExistence type="predicted"/>
<dbReference type="AlphaFoldDB" id="A0A3M6W663"/>
<accession>A0A3M6W663</accession>
<sequence length="555" mass="62525">MSWRSVLQRGCGSPFNERRPSPGLLFDDRSYPLHPDHLYDILRFVALAVLLDQWKGGKARPDIESGERRIIIDRTSSTLNGHKMSSGTSGIRWNEQTVAWEMPEHDSHEPTFVFENYQDSSRRMTPTHPLARFLEEDGRGFSASGYNKIDDLSAFPGATFDQGGCIDFGCPEHLSPDQYYSPSHSGYSSSHLSNDWSDPDSTPYSSPEPVNAYTPYFAKDYYLLDGVGPYQDFQGKDEIGCVALHDVQQYADTEQENVTFGDEISIYGACAHEGYQPATTADDSSPCFIPYLPPQQEFRATRGGCLSETKIVPALRKRQPRSAHRTHTPHSRAKSFDRPRKGRKVVASRGKPTPPSGTAFATCNARSFPCPLAVYGCTSTFGSKNEWKRHVSTQHIRLSFWRCDQCPAEDRQPNDFNRKDLFIQHVRRMHPFVLYERRTAATIARKGKRGSGSGAEKDDAMETALAEIAQRCTIKLRDAPMQSGCLFCDASFEGPSSWEERMEHVGRHMEAARKLDQAAPYLNSWRRDDLTEEWLRAEGLVVEGKGGRLVLTDLK</sequence>
<evidence type="ECO:0000313" key="2">
    <source>
        <dbReference type="EMBL" id="RMX74013.1"/>
    </source>
</evidence>
<evidence type="ECO:0000313" key="3">
    <source>
        <dbReference type="Proteomes" id="UP000281245"/>
    </source>
</evidence>
<protein>
    <recommendedName>
        <fullName evidence="4">C2H2-type domain-containing protein</fullName>
    </recommendedName>
</protein>
<comment type="caution">
    <text evidence="2">The sequence shown here is derived from an EMBL/GenBank/DDBJ whole genome shotgun (WGS) entry which is preliminary data.</text>
</comment>
<organism evidence="2 3">
    <name type="scientific">Hortaea werneckii</name>
    <name type="common">Black yeast</name>
    <name type="synonym">Cladosporium werneckii</name>
    <dbReference type="NCBI Taxonomy" id="91943"/>
    <lineage>
        <taxon>Eukaryota</taxon>
        <taxon>Fungi</taxon>
        <taxon>Dikarya</taxon>
        <taxon>Ascomycota</taxon>
        <taxon>Pezizomycotina</taxon>
        <taxon>Dothideomycetes</taxon>
        <taxon>Dothideomycetidae</taxon>
        <taxon>Mycosphaerellales</taxon>
        <taxon>Teratosphaeriaceae</taxon>
        <taxon>Hortaea</taxon>
    </lineage>
</organism>
<evidence type="ECO:0000256" key="1">
    <source>
        <dbReference type="SAM" id="MobiDB-lite"/>
    </source>
</evidence>